<reference evidence="3" key="1">
    <citation type="submission" date="2020-09" db="EMBL/GenBank/DDBJ databases">
        <title>Hoyosella lacisalsi sp. nov., a halotolerant actinobacterium isolated from soil of Lake Gudzhirganskoe.</title>
        <authorList>
            <person name="Yang Q."/>
            <person name="Guo P.Y."/>
            <person name="Liu S.W."/>
            <person name="Li F.N."/>
            <person name="Sun C.H."/>
        </authorList>
    </citation>
    <scope>NUCLEOTIDE SEQUENCE</scope>
    <source>
        <strain evidence="3">G463</strain>
    </source>
</reference>
<feature type="compositionally biased region" description="Basic and acidic residues" evidence="1">
    <location>
        <begin position="338"/>
        <end position="351"/>
    </location>
</feature>
<evidence type="ECO:0000313" key="4">
    <source>
        <dbReference type="Proteomes" id="UP000642993"/>
    </source>
</evidence>
<dbReference type="AlphaFoldDB" id="A0A927JEN0"/>
<keyword evidence="2" id="KW-0812">Transmembrane</keyword>
<accession>A0A927JEN0</accession>
<evidence type="ECO:0000313" key="3">
    <source>
        <dbReference type="EMBL" id="MBD8506982.1"/>
    </source>
</evidence>
<evidence type="ECO:0000256" key="1">
    <source>
        <dbReference type="SAM" id="MobiDB-lite"/>
    </source>
</evidence>
<feature type="region of interest" description="Disordered" evidence="1">
    <location>
        <begin position="338"/>
        <end position="365"/>
    </location>
</feature>
<dbReference type="Proteomes" id="UP000642993">
    <property type="component" value="Unassembled WGS sequence"/>
</dbReference>
<dbReference type="Pfam" id="PF11271">
    <property type="entry name" value="PorA"/>
    <property type="match status" value="1"/>
</dbReference>
<name>A0A927JEN0_9ACTN</name>
<sequence length="365" mass="39756">MASASQGSRRVTAVVLVGLGALLLVTALLLPLYAVPKLKKTPLDLEITTISEGTASILNSARFLGGDPDAVEEDVPVRAQRHTTVEEPSGEDLVTLQAGFTLSRTDVQGPRGLLNATIDRVTLDRVTSMPVDDPPASLQLTREGAPIELPRDGLQYKFPFDVQQQSYPYFDLTARQTFDIDFVEETTINGLDVYHFRHEIEPVDLFRTTRDTSNRVGLPRAAWGLAEEGSDDAGDVVFMNRYYSNIRDIFVEPVTGTIVDGQEQLRQYFGTGPDDRAMTVLSYAAELTDATVESRVADATATKDLVQLKTGPLPLPWLLGGAGILVLIGGIALGVRSGREPEREAERTADHDGDDDGDWNDASRS</sequence>
<dbReference type="InterPro" id="IPR021424">
    <property type="entry name" value="PorA"/>
</dbReference>
<dbReference type="EMBL" id="JACYWE010000006">
    <property type="protein sequence ID" value="MBD8506982.1"/>
    <property type="molecule type" value="Genomic_DNA"/>
</dbReference>
<proteinExistence type="predicted"/>
<comment type="caution">
    <text evidence="3">The sequence shown here is derived from an EMBL/GenBank/DDBJ whole genome shotgun (WGS) entry which is preliminary data.</text>
</comment>
<feature type="transmembrane region" description="Helical" evidence="2">
    <location>
        <begin position="315"/>
        <end position="335"/>
    </location>
</feature>
<dbReference type="RefSeq" id="WP_192039450.1">
    <property type="nucleotide sequence ID" value="NZ_JACYWE010000006.1"/>
</dbReference>
<keyword evidence="2" id="KW-1133">Transmembrane helix</keyword>
<keyword evidence="2" id="KW-0472">Membrane</keyword>
<protein>
    <submittedName>
        <fullName evidence="3">DUF3068 domain-containing protein</fullName>
    </submittedName>
</protein>
<evidence type="ECO:0000256" key="2">
    <source>
        <dbReference type="SAM" id="Phobius"/>
    </source>
</evidence>
<organism evidence="3 4">
    <name type="scientific">Lolliginicoccus lacisalsi</name>
    <dbReference type="NCBI Taxonomy" id="2742202"/>
    <lineage>
        <taxon>Bacteria</taxon>
        <taxon>Bacillati</taxon>
        <taxon>Actinomycetota</taxon>
        <taxon>Actinomycetes</taxon>
        <taxon>Mycobacteriales</taxon>
        <taxon>Hoyosellaceae</taxon>
        <taxon>Lolliginicoccus</taxon>
    </lineage>
</organism>
<gene>
    <name evidence="3" type="ORF">HT102_10820</name>
</gene>
<keyword evidence="4" id="KW-1185">Reference proteome</keyword>